<dbReference type="GO" id="GO:0000981">
    <property type="term" value="F:DNA-binding transcription factor activity, RNA polymerase II-specific"/>
    <property type="evidence" value="ECO:0007669"/>
    <property type="project" value="InterPro"/>
</dbReference>
<dbReference type="GO" id="GO:0008270">
    <property type="term" value="F:zinc ion binding"/>
    <property type="evidence" value="ECO:0007669"/>
    <property type="project" value="InterPro"/>
</dbReference>
<evidence type="ECO:0000256" key="3">
    <source>
        <dbReference type="ARBA" id="ARBA00023163"/>
    </source>
</evidence>
<feature type="region of interest" description="Disordered" evidence="5">
    <location>
        <begin position="1"/>
        <end position="27"/>
    </location>
</feature>
<feature type="compositionally biased region" description="Basic and acidic residues" evidence="5">
    <location>
        <begin position="1"/>
        <end position="11"/>
    </location>
</feature>
<keyword evidence="4" id="KW-0539">Nucleus</keyword>
<dbReference type="PANTHER" id="PTHR47424:SF4">
    <property type="entry name" value="ZN(II)2CYS6 TRANSCRIPTION FACTOR (EUROFUNG)"/>
    <property type="match status" value="1"/>
</dbReference>
<dbReference type="EMBL" id="KZ613937">
    <property type="protein sequence ID" value="PMD48773.1"/>
    <property type="molecule type" value="Genomic_DNA"/>
</dbReference>
<dbReference type="CDD" id="cd00067">
    <property type="entry name" value="GAL4"/>
    <property type="match status" value="1"/>
</dbReference>
<dbReference type="Pfam" id="PF00172">
    <property type="entry name" value="Zn_clus"/>
    <property type="match status" value="1"/>
</dbReference>
<dbReference type="CDD" id="cd12148">
    <property type="entry name" value="fungal_TF_MHR"/>
    <property type="match status" value="1"/>
</dbReference>
<accession>A0A2J6SDC5</accession>
<dbReference type="SMART" id="SM00906">
    <property type="entry name" value="Fungal_trans"/>
    <property type="match status" value="1"/>
</dbReference>
<reference evidence="7 8" key="1">
    <citation type="submission" date="2016-04" db="EMBL/GenBank/DDBJ databases">
        <title>A degradative enzymes factory behind the ericoid mycorrhizal symbiosis.</title>
        <authorList>
            <consortium name="DOE Joint Genome Institute"/>
            <person name="Martino E."/>
            <person name="Morin E."/>
            <person name="Grelet G."/>
            <person name="Kuo A."/>
            <person name="Kohler A."/>
            <person name="Daghino S."/>
            <person name="Barry K."/>
            <person name="Choi C."/>
            <person name="Cichocki N."/>
            <person name="Clum A."/>
            <person name="Copeland A."/>
            <person name="Hainaut M."/>
            <person name="Haridas S."/>
            <person name="Labutti K."/>
            <person name="Lindquist E."/>
            <person name="Lipzen A."/>
            <person name="Khouja H.-R."/>
            <person name="Murat C."/>
            <person name="Ohm R."/>
            <person name="Olson A."/>
            <person name="Spatafora J."/>
            <person name="Veneault-Fourrey C."/>
            <person name="Henrissat B."/>
            <person name="Grigoriev I."/>
            <person name="Martin F."/>
            <person name="Perotto S."/>
        </authorList>
    </citation>
    <scope>NUCLEOTIDE SEQUENCE [LARGE SCALE GENOMIC DNA]</scope>
    <source>
        <strain evidence="7 8">F</strain>
    </source>
</reference>
<feature type="compositionally biased region" description="Polar residues" evidence="5">
    <location>
        <begin position="89"/>
        <end position="101"/>
    </location>
</feature>
<evidence type="ECO:0000313" key="7">
    <source>
        <dbReference type="EMBL" id="PMD48773.1"/>
    </source>
</evidence>
<dbReference type="GO" id="GO:0005634">
    <property type="term" value="C:nucleus"/>
    <property type="evidence" value="ECO:0007669"/>
    <property type="project" value="TreeGrafter"/>
</dbReference>
<gene>
    <name evidence="7" type="ORF">L207DRAFT_539932</name>
</gene>
<evidence type="ECO:0000256" key="2">
    <source>
        <dbReference type="ARBA" id="ARBA00023015"/>
    </source>
</evidence>
<organism evidence="7 8">
    <name type="scientific">Hyaloscypha variabilis (strain UAMH 11265 / GT02V1 / F)</name>
    <name type="common">Meliniomyces variabilis</name>
    <dbReference type="NCBI Taxonomy" id="1149755"/>
    <lineage>
        <taxon>Eukaryota</taxon>
        <taxon>Fungi</taxon>
        <taxon>Dikarya</taxon>
        <taxon>Ascomycota</taxon>
        <taxon>Pezizomycotina</taxon>
        <taxon>Leotiomycetes</taxon>
        <taxon>Helotiales</taxon>
        <taxon>Hyaloscyphaceae</taxon>
        <taxon>Hyaloscypha</taxon>
        <taxon>Hyaloscypha variabilis</taxon>
    </lineage>
</organism>
<dbReference type="InterPro" id="IPR036864">
    <property type="entry name" value="Zn2-C6_fun-type_DNA-bd_sf"/>
</dbReference>
<dbReference type="STRING" id="1149755.A0A2J6SDC5"/>
<keyword evidence="1" id="KW-0479">Metal-binding</keyword>
<feature type="compositionally biased region" description="Polar residues" evidence="5">
    <location>
        <begin position="114"/>
        <end position="124"/>
    </location>
</feature>
<evidence type="ECO:0000256" key="1">
    <source>
        <dbReference type="ARBA" id="ARBA00022723"/>
    </source>
</evidence>
<evidence type="ECO:0000256" key="4">
    <source>
        <dbReference type="ARBA" id="ARBA00023242"/>
    </source>
</evidence>
<dbReference type="SMART" id="SM00066">
    <property type="entry name" value="GAL4"/>
    <property type="match status" value="1"/>
</dbReference>
<name>A0A2J6SDC5_HYAVF</name>
<dbReference type="GO" id="GO:0006351">
    <property type="term" value="P:DNA-templated transcription"/>
    <property type="evidence" value="ECO:0007669"/>
    <property type="project" value="InterPro"/>
</dbReference>
<dbReference type="AlphaFoldDB" id="A0A2J6SDC5"/>
<keyword evidence="3" id="KW-0804">Transcription</keyword>
<dbReference type="InterPro" id="IPR051127">
    <property type="entry name" value="Fungal_SecMet_Regulators"/>
</dbReference>
<dbReference type="PANTHER" id="PTHR47424">
    <property type="entry name" value="REGULATORY PROTEIN GAL4"/>
    <property type="match status" value="1"/>
</dbReference>
<dbReference type="Gene3D" id="4.10.240.10">
    <property type="entry name" value="Zn(2)-C6 fungal-type DNA-binding domain"/>
    <property type="match status" value="1"/>
</dbReference>
<feature type="domain" description="Zn(2)-C6 fungal-type" evidence="6">
    <location>
        <begin position="33"/>
        <end position="66"/>
    </location>
</feature>
<dbReference type="InterPro" id="IPR007219">
    <property type="entry name" value="XnlR_reg_dom"/>
</dbReference>
<dbReference type="Proteomes" id="UP000235786">
    <property type="component" value="Unassembled WGS sequence"/>
</dbReference>
<dbReference type="InterPro" id="IPR001138">
    <property type="entry name" value="Zn2Cys6_DnaBD"/>
</dbReference>
<dbReference type="PROSITE" id="PS50048">
    <property type="entry name" value="ZN2_CY6_FUNGAL_2"/>
    <property type="match status" value="1"/>
</dbReference>
<evidence type="ECO:0000259" key="6">
    <source>
        <dbReference type="PROSITE" id="PS50048"/>
    </source>
</evidence>
<feature type="region of interest" description="Disordered" evidence="5">
    <location>
        <begin position="89"/>
        <end position="124"/>
    </location>
</feature>
<keyword evidence="8" id="KW-1185">Reference proteome</keyword>
<evidence type="ECO:0000313" key="8">
    <source>
        <dbReference type="Proteomes" id="UP000235786"/>
    </source>
</evidence>
<sequence length="756" mass="83626">MAANVHSRDESLNSPLPPPGPERPTKRQKIAVACNPCRVRKVKCDGVRPICGVCIRRKDKGVGCGYSNSNEASPSTPVWNQGTLRLQPSKSLSTKSQQPSSQDRHANGQLCSPHLNSSDESQTHGANQDFVSILGRENQDKENARVLHDSALARRSPTIQGSGELGDTSKGIDSMTGVIGEQSHGHGFFGSSSAGSFMTQIKSAIDAKVGSASRRPSFTGTTKASLFTTSPTTYTEGKGIANIEYVLPPRKTADSLVGVYWELVYPLYPFLDRPLFEDAYQSVWSGAESTTDERIFMCTLNVVFALACQLSESVTPEKREDSAKVYFKRAQELLQLDFWDTGSTELIQCLLLMGQYLQSTSTPHQCWMVVGHAVRMAQGLGFHLPESSFELHSSREREFSRVIWHGCVLMDRVLSMTFGRPAMISKSLADAVPLPTIIEPESLSYQTDFTSSRPGTSTSIMAFFVHSLQLYSIINDILLELYMADDQGKQKNPHGSTPEQSYQPFDMAAILKLDSDLMTWGRTLPPHLRVSCTESSENRIFWRQAVVCRARYLHARILLFRPVLSRFCLLEPTPVNSGTVLDESLAQRMVLQCSTLCLTAAHQIIELIYSNLASDRVTGPLPAWWYCVLYVYSAATVILAAHLRPVIETDITEYSTTRSWDHAIELLKSFGRMGQSAQRCVAALEILSGKISRKLPVDTNTTDQLQLSQRQAGPFDPVLSASQTDLNLDDFSGFDFSGVELDLSDMSWLNSMPGNL</sequence>
<proteinExistence type="predicted"/>
<dbReference type="Pfam" id="PF04082">
    <property type="entry name" value="Fungal_trans"/>
    <property type="match status" value="1"/>
</dbReference>
<dbReference type="GO" id="GO:0000978">
    <property type="term" value="F:RNA polymerase II cis-regulatory region sequence-specific DNA binding"/>
    <property type="evidence" value="ECO:0007669"/>
    <property type="project" value="TreeGrafter"/>
</dbReference>
<keyword evidence="2" id="KW-0805">Transcription regulation</keyword>
<evidence type="ECO:0000256" key="5">
    <source>
        <dbReference type="SAM" id="MobiDB-lite"/>
    </source>
</evidence>
<dbReference type="GO" id="GO:0000435">
    <property type="term" value="P:positive regulation of transcription from RNA polymerase II promoter by galactose"/>
    <property type="evidence" value="ECO:0007669"/>
    <property type="project" value="TreeGrafter"/>
</dbReference>
<dbReference type="OrthoDB" id="424974at2759"/>
<protein>
    <recommendedName>
        <fullName evidence="6">Zn(2)-C6 fungal-type domain-containing protein</fullName>
    </recommendedName>
</protein>
<dbReference type="SUPFAM" id="SSF57701">
    <property type="entry name" value="Zn2/Cys6 DNA-binding domain"/>
    <property type="match status" value="1"/>
</dbReference>